<dbReference type="Proteomes" id="UP001499938">
    <property type="component" value="Unassembled WGS sequence"/>
</dbReference>
<sequence>MLLDLHCHGALGANFGTDEATSRRAAAYHRSQGAYVVASLVSAAPDRLEQQVRVLAPLVADGTILGIHLEGPCLAHDRRGAHDPGALIDPDCALVDRLADAVAEAGAPGAIVHWTFAPELPGAAAFAKALVRHGIRPAIGHTAASAAQVRTAIDLALDAGSGPPLITHLFNGMPPLHHRDGGPVAAALAAAAQGEVIVELIADGVHVAPEVVGMVFDLLGPEHIALVSDAMSATGLGDGDYLLGELAVRVSEGVARLVDGGSIAGSTSSLPTCRDWAIATAGLDAELADQAATATPGVVLGSRLGLV</sequence>
<dbReference type="Gene3D" id="3.20.20.140">
    <property type="entry name" value="Metal-dependent hydrolases"/>
    <property type="match status" value="1"/>
</dbReference>
<organism evidence="3 4">
    <name type="scientific">Nostocoides veronense</name>
    <dbReference type="NCBI Taxonomy" id="330836"/>
    <lineage>
        <taxon>Bacteria</taxon>
        <taxon>Bacillati</taxon>
        <taxon>Actinomycetota</taxon>
        <taxon>Actinomycetes</taxon>
        <taxon>Micrococcales</taxon>
        <taxon>Intrasporangiaceae</taxon>
        <taxon>Nostocoides</taxon>
    </lineage>
</organism>
<gene>
    <name evidence="3" type="ORF">GCM10009811_36640</name>
</gene>
<reference evidence="4" key="1">
    <citation type="journal article" date="2019" name="Int. J. Syst. Evol. Microbiol.">
        <title>The Global Catalogue of Microorganisms (GCM) 10K type strain sequencing project: providing services to taxonomists for standard genome sequencing and annotation.</title>
        <authorList>
            <consortium name="The Broad Institute Genomics Platform"/>
            <consortium name="The Broad Institute Genome Sequencing Center for Infectious Disease"/>
            <person name="Wu L."/>
            <person name="Ma J."/>
        </authorList>
    </citation>
    <scope>NUCLEOTIDE SEQUENCE [LARGE SCALE GENOMIC DNA]</scope>
    <source>
        <strain evidence="4">JCM 15592</strain>
    </source>
</reference>
<dbReference type="InterPro" id="IPR032466">
    <property type="entry name" value="Metal_Hydrolase"/>
</dbReference>
<name>A0ABP4YID1_9MICO</name>
<dbReference type="PANTHER" id="PTHR11113">
    <property type="entry name" value="N-ACETYLGLUCOSAMINE-6-PHOSPHATE DEACETYLASE"/>
    <property type="match status" value="1"/>
</dbReference>
<dbReference type="RefSeq" id="WP_344089121.1">
    <property type="nucleotide sequence ID" value="NZ_BAAAPO010000068.1"/>
</dbReference>
<keyword evidence="4" id="KW-1185">Reference proteome</keyword>
<evidence type="ECO:0000313" key="3">
    <source>
        <dbReference type="EMBL" id="GAA1810354.1"/>
    </source>
</evidence>
<comment type="caution">
    <text evidence="3">The sequence shown here is derived from an EMBL/GenBank/DDBJ whole genome shotgun (WGS) entry which is preliminary data.</text>
</comment>
<comment type="similarity">
    <text evidence="1">Belongs to the metallo-dependent hydrolases superfamily. NagA family.</text>
</comment>
<evidence type="ECO:0000313" key="4">
    <source>
        <dbReference type="Proteomes" id="UP001499938"/>
    </source>
</evidence>
<protein>
    <recommendedName>
        <fullName evidence="5">N-acetylglucosamine-6-phosphate deacetylase</fullName>
    </recommendedName>
</protein>
<dbReference type="SUPFAM" id="SSF51556">
    <property type="entry name" value="Metallo-dependent hydrolases"/>
    <property type="match status" value="1"/>
</dbReference>
<evidence type="ECO:0000256" key="1">
    <source>
        <dbReference type="ARBA" id="ARBA00010716"/>
    </source>
</evidence>
<evidence type="ECO:0008006" key="5">
    <source>
        <dbReference type="Google" id="ProtNLM"/>
    </source>
</evidence>
<dbReference type="EMBL" id="BAAAPO010000068">
    <property type="protein sequence ID" value="GAA1810354.1"/>
    <property type="molecule type" value="Genomic_DNA"/>
</dbReference>
<evidence type="ECO:0000256" key="2">
    <source>
        <dbReference type="ARBA" id="ARBA00022801"/>
    </source>
</evidence>
<accession>A0ABP4YID1</accession>
<dbReference type="PANTHER" id="PTHR11113:SF14">
    <property type="entry name" value="N-ACETYLGLUCOSAMINE-6-PHOSPHATE DEACETYLASE"/>
    <property type="match status" value="1"/>
</dbReference>
<keyword evidence="2" id="KW-0378">Hydrolase</keyword>
<proteinExistence type="inferred from homology"/>